<dbReference type="GO" id="GO:0003700">
    <property type="term" value="F:DNA-binding transcription factor activity"/>
    <property type="evidence" value="ECO:0007669"/>
    <property type="project" value="TreeGrafter"/>
</dbReference>
<evidence type="ECO:0000256" key="2">
    <source>
        <dbReference type="ARBA" id="ARBA00023125"/>
    </source>
</evidence>
<dbReference type="Gene3D" id="1.10.10.10">
    <property type="entry name" value="Winged helix-like DNA-binding domain superfamily/Winged helix DNA-binding domain"/>
    <property type="match status" value="1"/>
</dbReference>
<proteinExistence type="predicted"/>
<dbReference type="PANTHER" id="PTHR30136">
    <property type="entry name" value="HELIX-TURN-HELIX TRANSCRIPTIONAL REGULATOR, ICLR FAMILY"/>
    <property type="match status" value="1"/>
</dbReference>
<dbReference type="GO" id="GO:0045892">
    <property type="term" value="P:negative regulation of DNA-templated transcription"/>
    <property type="evidence" value="ECO:0007669"/>
    <property type="project" value="TreeGrafter"/>
</dbReference>
<dbReference type="Pfam" id="PF09339">
    <property type="entry name" value="HTH_IclR"/>
    <property type="match status" value="1"/>
</dbReference>
<sequence length="274" mass="29524">MAERQTRSTGRPRTSGRSAAQSQSLTRGLSILEALSGAGHGLTLSEVSQMAGLAPSTTHRLLHTLEQMQFVQQDEELGLWHVGVRAFIVGNGFISARDYVAVARPYLHRLMEETGETANLAVQDEGYAVFLAQVESQEMMRMIVRLGSRAPLHASGVGKALLAGMTEAEVERILQRRGLSRVTENTLDTPARLHANLAEIRERGYACDYEEHAIGLRCVAATLHDETGAALAAISVSGPRARITDSLMHELGAAVSRTAREITARLGGHAPDGP</sequence>
<feature type="domain" description="HTH iclR-type" evidence="5">
    <location>
        <begin position="22"/>
        <end position="84"/>
    </location>
</feature>
<dbReference type="InterPro" id="IPR029016">
    <property type="entry name" value="GAF-like_dom_sf"/>
</dbReference>
<evidence type="ECO:0000256" key="1">
    <source>
        <dbReference type="ARBA" id="ARBA00023015"/>
    </source>
</evidence>
<dbReference type="AlphaFoldDB" id="A0A5B8R9Y6"/>
<reference evidence="7" key="1">
    <citation type="submission" date="2019-06" db="EMBL/GenBank/DDBJ databases">
        <authorList>
            <person name="Murdoch R.W."/>
            <person name="Fathepure B."/>
        </authorList>
    </citation>
    <scope>NUCLEOTIDE SEQUENCE</scope>
</reference>
<organism evidence="7">
    <name type="scientific">uncultured organism</name>
    <dbReference type="NCBI Taxonomy" id="155900"/>
    <lineage>
        <taxon>unclassified sequences</taxon>
        <taxon>environmental samples</taxon>
    </lineage>
</organism>
<dbReference type="InterPro" id="IPR050707">
    <property type="entry name" value="HTH_MetabolicPath_Reg"/>
</dbReference>
<feature type="domain" description="IclR-ED" evidence="6">
    <location>
        <begin position="85"/>
        <end position="268"/>
    </location>
</feature>
<dbReference type="GO" id="GO:0003677">
    <property type="term" value="F:DNA binding"/>
    <property type="evidence" value="ECO:0007669"/>
    <property type="project" value="UniProtKB-KW"/>
</dbReference>
<dbReference type="Pfam" id="PF01614">
    <property type="entry name" value="IclR_C"/>
    <property type="match status" value="1"/>
</dbReference>
<keyword evidence="1" id="KW-0805">Transcription regulation</keyword>
<protein>
    <submittedName>
        <fullName evidence="7">Transcriptional repressor IclR</fullName>
    </submittedName>
</protein>
<evidence type="ECO:0000313" key="7">
    <source>
        <dbReference type="EMBL" id="QEA04843.1"/>
    </source>
</evidence>
<accession>A0A5B8R9Y6</accession>
<dbReference type="PANTHER" id="PTHR30136:SF24">
    <property type="entry name" value="HTH-TYPE TRANSCRIPTIONAL REPRESSOR ALLR"/>
    <property type="match status" value="1"/>
</dbReference>
<evidence type="ECO:0000259" key="5">
    <source>
        <dbReference type="PROSITE" id="PS51077"/>
    </source>
</evidence>
<dbReference type="SMART" id="SM00346">
    <property type="entry name" value="HTH_ICLR"/>
    <property type="match status" value="1"/>
</dbReference>
<evidence type="ECO:0000256" key="3">
    <source>
        <dbReference type="ARBA" id="ARBA00023163"/>
    </source>
</evidence>
<evidence type="ECO:0000256" key="4">
    <source>
        <dbReference type="SAM" id="MobiDB-lite"/>
    </source>
</evidence>
<keyword evidence="2" id="KW-0238">DNA-binding</keyword>
<dbReference type="InterPro" id="IPR005471">
    <property type="entry name" value="Tscrpt_reg_IclR_N"/>
</dbReference>
<name>A0A5B8R9Y6_9ZZZZ</name>
<feature type="compositionally biased region" description="Low complexity" evidence="4">
    <location>
        <begin position="7"/>
        <end position="18"/>
    </location>
</feature>
<dbReference type="PROSITE" id="PS51078">
    <property type="entry name" value="ICLR_ED"/>
    <property type="match status" value="1"/>
</dbReference>
<evidence type="ECO:0000259" key="6">
    <source>
        <dbReference type="PROSITE" id="PS51078"/>
    </source>
</evidence>
<dbReference type="PROSITE" id="PS51077">
    <property type="entry name" value="HTH_ICLR"/>
    <property type="match status" value="1"/>
</dbReference>
<dbReference type="SUPFAM" id="SSF55781">
    <property type="entry name" value="GAF domain-like"/>
    <property type="match status" value="1"/>
</dbReference>
<gene>
    <name evidence="7" type="primary">iclR</name>
    <name evidence="7" type="ORF">KBTEX_01152</name>
</gene>
<dbReference type="InterPro" id="IPR036388">
    <property type="entry name" value="WH-like_DNA-bd_sf"/>
</dbReference>
<feature type="region of interest" description="Disordered" evidence="4">
    <location>
        <begin position="1"/>
        <end position="23"/>
    </location>
</feature>
<dbReference type="InterPro" id="IPR014757">
    <property type="entry name" value="Tscrpt_reg_IclR_C"/>
</dbReference>
<dbReference type="Gene3D" id="3.30.450.40">
    <property type="match status" value="1"/>
</dbReference>
<keyword evidence="3" id="KW-0804">Transcription</keyword>
<dbReference type="InterPro" id="IPR036390">
    <property type="entry name" value="WH_DNA-bd_sf"/>
</dbReference>
<dbReference type="SUPFAM" id="SSF46785">
    <property type="entry name" value="Winged helix' DNA-binding domain"/>
    <property type="match status" value="1"/>
</dbReference>
<dbReference type="EMBL" id="MN079090">
    <property type="protein sequence ID" value="QEA04843.1"/>
    <property type="molecule type" value="Genomic_DNA"/>
</dbReference>